<name>X1I7K7_9ZZZZ</name>
<feature type="compositionally biased region" description="Polar residues" evidence="1">
    <location>
        <begin position="70"/>
        <end position="79"/>
    </location>
</feature>
<evidence type="ECO:0008006" key="3">
    <source>
        <dbReference type="Google" id="ProtNLM"/>
    </source>
</evidence>
<dbReference type="AlphaFoldDB" id="X1I7K7"/>
<protein>
    <recommendedName>
        <fullName evidence="3">EF-hand domain-containing protein</fullName>
    </recommendedName>
</protein>
<feature type="region of interest" description="Disordered" evidence="1">
    <location>
        <begin position="57"/>
        <end position="79"/>
    </location>
</feature>
<reference evidence="2" key="1">
    <citation type="journal article" date="2014" name="Front. Microbiol.">
        <title>High frequency of phylogenetically diverse reductive dehalogenase-homologous genes in deep subseafloor sedimentary metagenomes.</title>
        <authorList>
            <person name="Kawai M."/>
            <person name="Futagami T."/>
            <person name="Toyoda A."/>
            <person name="Takaki Y."/>
            <person name="Nishi S."/>
            <person name="Hori S."/>
            <person name="Arai W."/>
            <person name="Tsubouchi T."/>
            <person name="Morono Y."/>
            <person name="Uchiyama I."/>
            <person name="Ito T."/>
            <person name="Fujiyama A."/>
            <person name="Inagaki F."/>
            <person name="Takami H."/>
        </authorList>
    </citation>
    <scope>NUCLEOTIDE SEQUENCE</scope>
    <source>
        <strain evidence="2">Expedition CK06-06</strain>
    </source>
</reference>
<evidence type="ECO:0000313" key="2">
    <source>
        <dbReference type="EMBL" id="GAH77697.1"/>
    </source>
</evidence>
<dbReference type="EMBL" id="BARU01044415">
    <property type="protein sequence ID" value="GAH77697.1"/>
    <property type="molecule type" value="Genomic_DNA"/>
</dbReference>
<organism evidence="2">
    <name type="scientific">marine sediment metagenome</name>
    <dbReference type="NCBI Taxonomy" id="412755"/>
    <lineage>
        <taxon>unclassified sequences</taxon>
        <taxon>metagenomes</taxon>
        <taxon>ecological metagenomes</taxon>
    </lineage>
</organism>
<feature type="non-terminal residue" evidence="2">
    <location>
        <position position="79"/>
    </location>
</feature>
<gene>
    <name evidence="2" type="ORF">S03H2_67740</name>
</gene>
<sequence>MSLLRSRIRNIRGVDSFVDAAKVCRKFDPKKSAFISWVDFDWCMDSLTLRMSSAEVYTPEAHPAPPPESTPQELASYSR</sequence>
<comment type="caution">
    <text evidence="2">The sequence shown here is derived from an EMBL/GenBank/DDBJ whole genome shotgun (WGS) entry which is preliminary data.</text>
</comment>
<evidence type="ECO:0000256" key="1">
    <source>
        <dbReference type="SAM" id="MobiDB-lite"/>
    </source>
</evidence>
<proteinExistence type="predicted"/>
<accession>X1I7K7</accession>